<dbReference type="Pfam" id="PF25145">
    <property type="entry name" value="NfeD1b_N"/>
    <property type="match status" value="1"/>
</dbReference>
<dbReference type="InterPro" id="IPR052165">
    <property type="entry name" value="Membrane_assoc_protease"/>
</dbReference>
<feature type="domain" description="NfeD-like C-terminal" evidence="7">
    <location>
        <begin position="420"/>
        <end position="475"/>
    </location>
</feature>
<organism evidence="10 11">
    <name type="scientific">Roseibacillus ishigakijimensis</name>
    <dbReference type="NCBI Taxonomy" id="454146"/>
    <lineage>
        <taxon>Bacteria</taxon>
        <taxon>Pseudomonadati</taxon>
        <taxon>Verrucomicrobiota</taxon>
        <taxon>Verrucomicrobiia</taxon>
        <taxon>Verrucomicrobiales</taxon>
        <taxon>Verrucomicrobiaceae</taxon>
        <taxon>Roseibacillus</taxon>
    </lineage>
</organism>
<dbReference type="InterPro" id="IPR029045">
    <property type="entry name" value="ClpP/crotonase-like_dom_sf"/>
</dbReference>
<keyword evidence="11" id="KW-1185">Reference proteome</keyword>
<feature type="transmembrane region" description="Helical" evidence="5">
    <location>
        <begin position="248"/>
        <end position="269"/>
    </location>
</feature>
<dbReference type="GO" id="GO:0005886">
    <property type="term" value="C:plasma membrane"/>
    <property type="evidence" value="ECO:0007669"/>
    <property type="project" value="TreeGrafter"/>
</dbReference>
<dbReference type="InterPro" id="IPR002810">
    <property type="entry name" value="NfeD-like_C"/>
</dbReference>
<evidence type="ECO:0000259" key="9">
    <source>
        <dbReference type="Pfam" id="PF25145"/>
    </source>
</evidence>
<feature type="domain" description="NfeD integral membrane" evidence="8">
    <location>
        <begin position="258"/>
        <end position="390"/>
    </location>
</feature>
<feature type="transmembrane region" description="Helical" evidence="5">
    <location>
        <begin position="327"/>
        <end position="346"/>
    </location>
</feature>
<keyword evidence="6" id="KW-0732">Signal</keyword>
<keyword evidence="3 5" id="KW-1133">Transmembrane helix</keyword>
<evidence type="ECO:0000256" key="6">
    <source>
        <dbReference type="SAM" id="SignalP"/>
    </source>
</evidence>
<keyword evidence="4 5" id="KW-0472">Membrane</keyword>
<comment type="caution">
    <text evidence="10">The sequence shown here is derived from an EMBL/GenBank/DDBJ whole genome shotgun (WGS) entry which is preliminary data.</text>
</comment>
<evidence type="ECO:0000313" key="11">
    <source>
        <dbReference type="Proteomes" id="UP000604083"/>
    </source>
</evidence>
<dbReference type="EMBL" id="JAENIO010000016">
    <property type="protein sequence ID" value="MBK1834003.1"/>
    <property type="molecule type" value="Genomic_DNA"/>
</dbReference>
<gene>
    <name evidence="10" type="ORF">JIN78_08020</name>
</gene>
<evidence type="ECO:0008006" key="12">
    <source>
        <dbReference type="Google" id="ProtNLM"/>
    </source>
</evidence>
<evidence type="ECO:0000256" key="2">
    <source>
        <dbReference type="ARBA" id="ARBA00022692"/>
    </source>
</evidence>
<dbReference type="PANTHER" id="PTHR33507">
    <property type="entry name" value="INNER MEMBRANE PROTEIN YBBJ"/>
    <property type="match status" value="1"/>
</dbReference>
<dbReference type="Proteomes" id="UP000604083">
    <property type="component" value="Unassembled WGS sequence"/>
</dbReference>
<sequence length="477" mass="51204">MKCISCFAFVLFALLMTAWSQGKNNALGRSSEESYQGKVVVIKIGEKDLVNTQAFKFFRRTLERVNQEKARAVVFELNTPGGLAHQTTELMMRDLGRLKVPSYAFVNIEASSAGAFIAVSTDTIYMAPLSTIGSAAVVAGGGMEIEETMRAKIEGKLISVVRTLAEKKGHNFAVVEAMMIVKKEARFGDVVVGEGELLNLTAQQATSDFNGKPLLAKGIAESVDDLLRQEGLTGATVVEARMTGFERFAYWIGAFGGVLILIGLGAGYLEMKTPGFGLGAVIAIIAFGVFFFGNYVAGNLSGYETAAVFAVGVLLIIVDIFLLPGTFVLGFTGLLMALGALFFSMVDRFQWKDWQGGRGVVDGWDLFAGPALSLSLGVLGSIVLFAILMRFLPNIPWLEKHFLPATVGGEKGPEESHLAESRVGWTGETSTDLRPAGKAVFQGETLDVTAESHFLPVGTPVRIVSEDGMRVVVKKIG</sequence>
<dbReference type="Pfam" id="PF01957">
    <property type="entry name" value="NfeD"/>
    <property type="match status" value="1"/>
</dbReference>
<feature type="chain" id="PRO_5037634516" description="Membrane-bound serine protease (ClpP class)" evidence="6">
    <location>
        <begin position="23"/>
        <end position="477"/>
    </location>
</feature>
<keyword evidence="2 5" id="KW-0812">Transmembrane</keyword>
<feature type="transmembrane region" description="Helical" evidence="5">
    <location>
        <begin position="276"/>
        <end position="297"/>
    </location>
</feature>
<evidence type="ECO:0000256" key="1">
    <source>
        <dbReference type="ARBA" id="ARBA00004141"/>
    </source>
</evidence>
<dbReference type="InterPro" id="IPR012340">
    <property type="entry name" value="NA-bd_OB-fold"/>
</dbReference>
<dbReference type="RefSeq" id="WP_200391438.1">
    <property type="nucleotide sequence ID" value="NZ_JAENIO010000016.1"/>
</dbReference>
<reference evidence="10" key="1">
    <citation type="submission" date="2021-01" db="EMBL/GenBank/DDBJ databases">
        <title>Modified the classification status of verrucomicrobia.</title>
        <authorList>
            <person name="Feng X."/>
        </authorList>
    </citation>
    <scope>NUCLEOTIDE SEQUENCE</scope>
    <source>
        <strain evidence="10">KCTC 12986</strain>
    </source>
</reference>
<proteinExistence type="predicted"/>
<dbReference type="Gene3D" id="2.40.50.140">
    <property type="entry name" value="Nucleic acid-binding proteins"/>
    <property type="match status" value="1"/>
</dbReference>
<evidence type="ECO:0000259" key="8">
    <source>
        <dbReference type="Pfam" id="PF24961"/>
    </source>
</evidence>
<dbReference type="PANTHER" id="PTHR33507:SF3">
    <property type="entry name" value="INNER MEMBRANE PROTEIN YBBJ"/>
    <property type="match status" value="1"/>
</dbReference>
<evidence type="ECO:0000259" key="7">
    <source>
        <dbReference type="Pfam" id="PF01957"/>
    </source>
</evidence>
<accession>A0A934VHI6</accession>
<name>A0A934VHI6_9BACT</name>
<dbReference type="AlphaFoldDB" id="A0A934VHI6"/>
<dbReference type="CDD" id="cd07021">
    <property type="entry name" value="Clp_protease_NfeD_like"/>
    <property type="match status" value="1"/>
</dbReference>
<evidence type="ECO:0000313" key="10">
    <source>
        <dbReference type="EMBL" id="MBK1834003.1"/>
    </source>
</evidence>
<evidence type="ECO:0000256" key="5">
    <source>
        <dbReference type="SAM" id="Phobius"/>
    </source>
</evidence>
<protein>
    <recommendedName>
        <fullName evidence="12">Membrane-bound serine protease (ClpP class)</fullName>
    </recommendedName>
</protein>
<feature type="transmembrane region" description="Helical" evidence="5">
    <location>
        <begin position="366"/>
        <end position="392"/>
    </location>
</feature>
<dbReference type="InterPro" id="IPR056738">
    <property type="entry name" value="NfeD1b_N"/>
</dbReference>
<feature type="domain" description="NfeD1b N-terminal" evidence="9">
    <location>
        <begin position="41"/>
        <end position="239"/>
    </location>
</feature>
<feature type="signal peptide" evidence="6">
    <location>
        <begin position="1"/>
        <end position="22"/>
    </location>
</feature>
<feature type="transmembrane region" description="Helical" evidence="5">
    <location>
        <begin position="303"/>
        <end position="322"/>
    </location>
</feature>
<evidence type="ECO:0000256" key="4">
    <source>
        <dbReference type="ARBA" id="ARBA00023136"/>
    </source>
</evidence>
<comment type="subcellular location">
    <subcellularLocation>
        <location evidence="1">Membrane</location>
        <topology evidence="1">Multi-pass membrane protein</topology>
    </subcellularLocation>
</comment>
<dbReference type="Pfam" id="PF24961">
    <property type="entry name" value="NfeD_membrane"/>
    <property type="match status" value="1"/>
</dbReference>
<evidence type="ECO:0000256" key="3">
    <source>
        <dbReference type="ARBA" id="ARBA00022989"/>
    </source>
</evidence>
<dbReference type="Gene3D" id="3.90.226.10">
    <property type="entry name" value="2-enoyl-CoA Hydratase, Chain A, domain 1"/>
    <property type="match status" value="1"/>
</dbReference>
<dbReference type="InterPro" id="IPR056739">
    <property type="entry name" value="NfeD_membrane"/>
</dbReference>
<dbReference type="SUPFAM" id="SSF52096">
    <property type="entry name" value="ClpP/crotonase"/>
    <property type="match status" value="1"/>
</dbReference>